<dbReference type="PANTHER" id="PTHR32125">
    <property type="entry name" value="2-C-METHYL-D-ERYTHRITOL 4-PHOSPHATE CYTIDYLYLTRANSFERASE, CHLOROPLASTIC"/>
    <property type="match status" value="1"/>
</dbReference>
<keyword evidence="6 7" id="KW-0414">Isoprene biosynthesis</keyword>
<evidence type="ECO:0000313" key="9">
    <source>
        <dbReference type="Proteomes" id="UP000769766"/>
    </source>
</evidence>
<gene>
    <name evidence="7 8" type="primary">ispD</name>
    <name evidence="8" type="ORF">HYY20_03440</name>
</gene>
<feature type="site" description="Positions MEP for the nucleophilic attack" evidence="7">
    <location>
        <position position="163"/>
    </location>
</feature>
<evidence type="ECO:0000256" key="7">
    <source>
        <dbReference type="HAMAP-Rule" id="MF_00108"/>
    </source>
</evidence>
<reference evidence="8" key="1">
    <citation type="submission" date="2020-07" db="EMBL/GenBank/DDBJ databases">
        <title>Huge and variable diversity of episymbiotic CPR bacteria and DPANN archaea in groundwater ecosystems.</title>
        <authorList>
            <person name="He C.Y."/>
            <person name="Keren R."/>
            <person name="Whittaker M."/>
            <person name="Farag I.F."/>
            <person name="Doudna J."/>
            <person name="Cate J.H.D."/>
            <person name="Banfield J.F."/>
        </authorList>
    </citation>
    <scope>NUCLEOTIDE SEQUENCE</scope>
    <source>
        <strain evidence="8">NC_groundwater_672_Ag_B-0.1um_62_36</strain>
    </source>
</reference>
<organism evidence="8 9">
    <name type="scientific">Tectimicrobiota bacterium</name>
    <dbReference type="NCBI Taxonomy" id="2528274"/>
    <lineage>
        <taxon>Bacteria</taxon>
        <taxon>Pseudomonadati</taxon>
        <taxon>Nitrospinota/Tectimicrobiota group</taxon>
        <taxon>Candidatus Tectimicrobiota</taxon>
    </lineage>
</organism>
<evidence type="ECO:0000256" key="2">
    <source>
        <dbReference type="ARBA" id="ARBA00004787"/>
    </source>
</evidence>
<evidence type="ECO:0000256" key="3">
    <source>
        <dbReference type="ARBA" id="ARBA00009789"/>
    </source>
</evidence>
<dbReference type="NCBIfam" id="TIGR00453">
    <property type="entry name" value="ispD"/>
    <property type="match status" value="1"/>
</dbReference>
<comment type="caution">
    <text evidence="8">The sequence shown here is derived from an EMBL/GenBank/DDBJ whole genome shotgun (WGS) entry which is preliminary data.</text>
</comment>
<dbReference type="InterPro" id="IPR034683">
    <property type="entry name" value="IspD/TarI"/>
</dbReference>
<evidence type="ECO:0000256" key="6">
    <source>
        <dbReference type="ARBA" id="ARBA00023229"/>
    </source>
</evidence>
<keyword evidence="4 7" id="KW-0808">Transferase</keyword>
<dbReference type="Pfam" id="PF01128">
    <property type="entry name" value="IspD"/>
    <property type="match status" value="1"/>
</dbReference>
<dbReference type="PROSITE" id="PS01295">
    <property type="entry name" value="ISPD"/>
    <property type="match status" value="1"/>
</dbReference>
<dbReference type="Proteomes" id="UP000769766">
    <property type="component" value="Unassembled WGS sequence"/>
</dbReference>
<dbReference type="InterPro" id="IPR029044">
    <property type="entry name" value="Nucleotide-diphossugar_trans"/>
</dbReference>
<dbReference type="InterPro" id="IPR050088">
    <property type="entry name" value="IspD/TarI_cytidylyltransf_bact"/>
</dbReference>
<dbReference type="GO" id="GO:0019288">
    <property type="term" value="P:isopentenyl diphosphate biosynthetic process, methylerythritol 4-phosphate pathway"/>
    <property type="evidence" value="ECO:0007669"/>
    <property type="project" value="UniProtKB-UniRule"/>
</dbReference>
<comment type="pathway">
    <text evidence="2 7">Isoprenoid biosynthesis; isopentenyl diphosphate biosynthesis via DXP pathway; isopentenyl diphosphate from 1-deoxy-D-xylulose 5-phosphate: step 2/6.</text>
</comment>
<dbReference type="FunFam" id="3.90.550.10:FF:000003">
    <property type="entry name" value="2-C-methyl-D-erythritol 4-phosphate cytidylyltransferase"/>
    <property type="match status" value="1"/>
</dbReference>
<dbReference type="InterPro" id="IPR001228">
    <property type="entry name" value="IspD"/>
</dbReference>
<dbReference type="AlphaFoldDB" id="A0A932CMM1"/>
<feature type="site" description="Positions MEP for the nucleophilic attack" evidence="7">
    <location>
        <position position="219"/>
    </location>
</feature>
<accession>A0A932CMM1</accession>
<comment type="catalytic activity">
    <reaction evidence="1 7">
        <text>2-C-methyl-D-erythritol 4-phosphate + CTP + H(+) = 4-CDP-2-C-methyl-D-erythritol + diphosphate</text>
        <dbReference type="Rhea" id="RHEA:13429"/>
        <dbReference type="ChEBI" id="CHEBI:15378"/>
        <dbReference type="ChEBI" id="CHEBI:33019"/>
        <dbReference type="ChEBI" id="CHEBI:37563"/>
        <dbReference type="ChEBI" id="CHEBI:57823"/>
        <dbReference type="ChEBI" id="CHEBI:58262"/>
        <dbReference type="EC" id="2.7.7.60"/>
    </reaction>
</comment>
<dbReference type="EC" id="2.7.7.60" evidence="7"/>
<protein>
    <recommendedName>
        <fullName evidence="7">2-C-methyl-D-erythritol 4-phosphate cytidylyltransferase</fullName>
        <ecNumber evidence="7">2.7.7.60</ecNumber>
    </recommendedName>
    <alternativeName>
        <fullName evidence="7">4-diphosphocytidyl-2C-methyl-D-erythritol synthase</fullName>
    </alternativeName>
    <alternativeName>
        <fullName evidence="7">MEP cytidylyltransferase</fullName>
        <shortName evidence="7">MCT</shortName>
    </alternativeName>
</protein>
<dbReference type="InterPro" id="IPR018294">
    <property type="entry name" value="ISPD_synthase_CS"/>
</dbReference>
<evidence type="ECO:0000256" key="4">
    <source>
        <dbReference type="ARBA" id="ARBA00022679"/>
    </source>
</evidence>
<dbReference type="HAMAP" id="MF_00108">
    <property type="entry name" value="IspD"/>
    <property type="match status" value="1"/>
</dbReference>
<sequence length="238" mass="25718">MRAGAAGEARGVALVPAAGSGRRLGGEVPKQFCALQGKPVLVHTLQRLQGAPGIEGIYLIVPPAEVAYCQRELVIGYGLDKVVAVVEGGPERQDSVYRGLCRVEGQPELVLVHDGVRPFVSARLLEETLAAAERFGAAIAALPCTDTIKEVDGGGTVCRTLDRKRLWQVQTPQAFRFSLFHEVLERARAEGFQATDEAALVEWAGHPVRVVSGEPYNLKVTVPADLPWAEWLLEKGYV</sequence>
<dbReference type="EMBL" id="JACPRF010000104">
    <property type="protein sequence ID" value="MBI2875914.1"/>
    <property type="molecule type" value="Genomic_DNA"/>
</dbReference>
<proteinExistence type="inferred from homology"/>
<comment type="similarity">
    <text evidence="3 7">Belongs to the IspD/TarI cytidylyltransferase family. IspD subfamily.</text>
</comment>
<evidence type="ECO:0000313" key="8">
    <source>
        <dbReference type="EMBL" id="MBI2875914.1"/>
    </source>
</evidence>
<name>A0A932CMM1_UNCTE</name>
<keyword evidence="5 7" id="KW-0548">Nucleotidyltransferase</keyword>
<evidence type="ECO:0000256" key="5">
    <source>
        <dbReference type="ARBA" id="ARBA00022695"/>
    </source>
</evidence>
<dbReference type="SUPFAM" id="SSF53448">
    <property type="entry name" value="Nucleotide-diphospho-sugar transferases"/>
    <property type="match status" value="1"/>
</dbReference>
<dbReference type="PANTHER" id="PTHR32125:SF4">
    <property type="entry name" value="2-C-METHYL-D-ERYTHRITOL 4-PHOSPHATE CYTIDYLYLTRANSFERASE, CHLOROPLASTIC"/>
    <property type="match status" value="1"/>
</dbReference>
<dbReference type="GO" id="GO:0050518">
    <property type="term" value="F:2-C-methyl-D-erythritol 4-phosphate cytidylyltransferase activity"/>
    <property type="evidence" value="ECO:0007669"/>
    <property type="project" value="UniProtKB-UniRule"/>
</dbReference>
<evidence type="ECO:0000256" key="1">
    <source>
        <dbReference type="ARBA" id="ARBA00001282"/>
    </source>
</evidence>
<feature type="site" description="Transition state stabilizer" evidence="7">
    <location>
        <position position="23"/>
    </location>
</feature>
<dbReference type="CDD" id="cd02516">
    <property type="entry name" value="CDP-ME_synthetase"/>
    <property type="match status" value="1"/>
</dbReference>
<dbReference type="Gene3D" id="3.90.550.10">
    <property type="entry name" value="Spore Coat Polysaccharide Biosynthesis Protein SpsA, Chain A"/>
    <property type="match status" value="1"/>
</dbReference>
<feature type="site" description="Transition state stabilizer" evidence="7">
    <location>
        <position position="30"/>
    </location>
</feature>
<comment type="function">
    <text evidence="7">Catalyzes the formation of 4-diphosphocytidyl-2-C-methyl-D-erythritol from CTP and 2-C-methyl-D-erythritol 4-phosphate (MEP).</text>
</comment>